<feature type="transmembrane region" description="Helical" evidence="1">
    <location>
        <begin position="46"/>
        <end position="65"/>
    </location>
</feature>
<keyword evidence="1" id="KW-0812">Transmembrane</keyword>
<feature type="transmembrane region" description="Helical" evidence="1">
    <location>
        <begin position="168"/>
        <end position="192"/>
    </location>
</feature>
<feature type="transmembrane region" description="Helical" evidence="1">
    <location>
        <begin position="72"/>
        <end position="89"/>
    </location>
</feature>
<dbReference type="Proteomes" id="UP000199659">
    <property type="component" value="Unassembled WGS sequence"/>
</dbReference>
<feature type="transmembrane region" description="Helical" evidence="1">
    <location>
        <begin position="120"/>
        <end position="140"/>
    </location>
</feature>
<keyword evidence="3" id="KW-1185">Reference proteome</keyword>
<protein>
    <submittedName>
        <fullName evidence="2">Energy-coupling factor transport system substrate-specific component</fullName>
    </submittedName>
</protein>
<dbReference type="STRING" id="37658.SAMN05661086_02042"/>
<evidence type="ECO:0000256" key="1">
    <source>
        <dbReference type="SAM" id="Phobius"/>
    </source>
</evidence>
<name>A0A1I6JXB3_9FIRM</name>
<dbReference type="EMBL" id="FOYZ01000007">
    <property type="protein sequence ID" value="SFR83591.1"/>
    <property type="molecule type" value="Genomic_DNA"/>
</dbReference>
<dbReference type="OrthoDB" id="9781459at2"/>
<evidence type="ECO:0000313" key="2">
    <source>
        <dbReference type="EMBL" id="SFR83591.1"/>
    </source>
</evidence>
<sequence length="203" mass="21698">MSGISQKNNKGMTIKDMVTTGIFAALCFVLIMLGGAVFGVNPVLTFAVPIGSALLAGPVFLLLIAKVPKNGPLIITGIVTGAILFATGMHWTTDIGYILMGIVANYIAAAGGFKKIRLNIIAYMVFSLAGVGPYATFFLARDTFMSYMIKKGTEQDYLDTMTNTGQMWMLPAIIIGTLLVAFISGLIGKWLLNKQFEKAGITV</sequence>
<proteinExistence type="predicted"/>
<keyword evidence="1" id="KW-1133">Transmembrane helix</keyword>
<feature type="transmembrane region" description="Helical" evidence="1">
    <location>
        <begin position="95"/>
        <end position="113"/>
    </location>
</feature>
<reference evidence="2 3" key="1">
    <citation type="submission" date="2016-10" db="EMBL/GenBank/DDBJ databases">
        <authorList>
            <person name="de Groot N.N."/>
        </authorList>
    </citation>
    <scope>NUCLEOTIDE SEQUENCE [LARGE SCALE GENOMIC DNA]</scope>
    <source>
        <strain evidence="2 3">743A</strain>
    </source>
</reference>
<dbReference type="InterPro" id="IPR011733">
    <property type="entry name" value="CHP02185_IM"/>
</dbReference>
<accession>A0A1I6JXB3</accession>
<dbReference type="NCBIfam" id="TIGR02185">
    <property type="entry name" value="Trep_Strep"/>
    <property type="match status" value="1"/>
</dbReference>
<dbReference type="Pfam" id="PF09605">
    <property type="entry name" value="Trep_Strep"/>
    <property type="match status" value="1"/>
</dbReference>
<feature type="transmembrane region" description="Helical" evidence="1">
    <location>
        <begin position="21"/>
        <end position="40"/>
    </location>
</feature>
<dbReference type="AlphaFoldDB" id="A0A1I6JXB3"/>
<dbReference type="RefSeq" id="WP_092560581.1">
    <property type="nucleotide sequence ID" value="NZ_FOYZ01000007.1"/>
</dbReference>
<evidence type="ECO:0000313" key="3">
    <source>
        <dbReference type="Proteomes" id="UP000199659"/>
    </source>
</evidence>
<organism evidence="2 3">
    <name type="scientific">Anaeromicropila populeti</name>
    <dbReference type="NCBI Taxonomy" id="37658"/>
    <lineage>
        <taxon>Bacteria</taxon>
        <taxon>Bacillati</taxon>
        <taxon>Bacillota</taxon>
        <taxon>Clostridia</taxon>
        <taxon>Lachnospirales</taxon>
        <taxon>Lachnospiraceae</taxon>
        <taxon>Anaeromicropila</taxon>
    </lineage>
</organism>
<gene>
    <name evidence="2" type="ORF">SAMN05661086_02042</name>
</gene>
<keyword evidence="1" id="KW-0472">Membrane</keyword>